<comment type="subcellular location">
    <subcellularLocation>
        <location evidence="1">Cell membrane</location>
        <topology evidence="1">Multi-pass membrane protein</topology>
    </subcellularLocation>
</comment>
<feature type="transmembrane region" description="Helical" evidence="6">
    <location>
        <begin position="112"/>
        <end position="132"/>
    </location>
</feature>
<dbReference type="EMBL" id="CP003378">
    <property type="protein sequence ID" value="AFZ70020.1"/>
    <property type="molecule type" value="Genomic_DNA"/>
</dbReference>
<keyword evidence="9" id="KW-1185">Reference proteome</keyword>
<keyword evidence="3 6" id="KW-0812">Transmembrane</keyword>
<dbReference type="PANTHER" id="PTHR32322:SF18">
    <property type="entry name" value="S-ADENOSYLMETHIONINE_S-ADENOSYLHOMOCYSTEINE TRANSPORTER"/>
    <property type="match status" value="1"/>
</dbReference>
<protein>
    <submittedName>
        <fullName evidence="8">EamA-like transporter family</fullName>
    </submittedName>
</protein>
<gene>
    <name evidence="8" type="ordered locus">Calag_0238</name>
</gene>
<dbReference type="Proteomes" id="UP000010469">
    <property type="component" value="Chromosome"/>
</dbReference>
<accession>L0AAF2</accession>
<dbReference type="HOGENOM" id="CLU_978689_0_0_2"/>
<evidence type="ECO:0000256" key="1">
    <source>
        <dbReference type="ARBA" id="ARBA00004651"/>
    </source>
</evidence>
<dbReference type="InterPro" id="IPR000620">
    <property type="entry name" value="EamA_dom"/>
</dbReference>
<keyword evidence="5 6" id="KW-0472">Membrane</keyword>
<evidence type="ECO:0000256" key="6">
    <source>
        <dbReference type="SAM" id="Phobius"/>
    </source>
</evidence>
<evidence type="ECO:0000256" key="5">
    <source>
        <dbReference type="ARBA" id="ARBA00023136"/>
    </source>
</evidence>
<dbReference type="InParanoid" id="L0AAF2"/>
<feature type="transmembrane region" description="Helical" evidence="6">
    <location>
        <begin position="88"/>
        <end position="105"/>
    </location>
</feature>
<dbReference type="InterPro" id="IPR037185">
    <property type="entry name" value="EmrE-like"/>
</dbReference>
<feature type="transmembrane region" description="Helical" evidence="6">
    <location>
        <begin position="169"/>
        <end position="188"/>
    </location>
</feature>
<dbReference type="SUPFAM" id="SSF103481">
    <property type="entry name" value="Multidrug resistance efflux transporter EmrE"/>
    <property type="match status" value="2"/>
</dbReference>
<evidence type="ECO:0000313" key="8">
    <source>
        <dbReference type="EMBL" id="AFZ70020.1"/>
    </source>
</evidence>
<keyword evidence="2" id="KW-1003">Cell membrane</keyword>
<dbReference type="STRING" id="1056495.Calag_0238"/>
<feature type="transmembrane region" description="Helical" evidence="6">
    <location>
        <begin position="138"/>
        <end position="157"/>
    </location>
</feature>
<dbReference type="GO" id="GO:0005886">
    <property type="term" value="C:plasma membrane"/>
    <property type="evidence" value="ECO:0007669"/>
    <property type="project" value="UniProtKB-SubCell"/>
</dbReference>
<feature type="transmembrane region" description="Helical" evidence="6">
    <location>
        <begin position="231"/>
        <end position="250"/>
    </location>
</feature>
<dbReference type="Pfam" id="PF00892">
    <property type="entry name" value="EamA"/>
    <property type="match status" value="2"/>
</dbReference>
<dbReference type="AlphaFoldDB" id="L0AAF2"/>
<feature type="domain" description="EamA" evidence="7">
    <location>
        <begin position="11"/>
        <end position="125"/>
    </location>
</feature>
<evidence type="ECO:0000256" key="2">
    <source>
        <dbReference type="ARBA" id="ARBA00022475"/>
    </source>
</evidence>
<feature type="transmembrane region" description="Helical" evidence="6">
    <location>
        <begin position="29"/>
        <end position="48"/>
    </location>
</feature>
<dbReference type="InterPro" id="IPR050638">
    <property type="entry name" value="AA-Vitamin_Transporters"/>
</dbReference>
<sequence length="276" mass="31155">MKKEFAELFAIYIIASVFLYFFAKLGVTYTNPATLMMIRYIISGIILFSISRKLIIDKNVLILAIFTTTSTIFWGYGLLYVSPAVSSVLSYTMPLFSMILAIFIINEKPNHYEIIGLIIGFLGLGIYGSTLFKGFTKIGMILTLINAVFWALFSIYYRKLSKYDPISLNATQFIIGSGFMGLIDIFSIRKGFYFIPSLKLLESIVYISTIGGAFQFLIWNYLLKLERVNKVTIFAYIIPVATTIIQALLYKSLPKLFEIIGLLIMISGVIIARLKG</sequence>
<evidence type="ECO:0000256" key="4">
    <source>
        <dbReference type="ARBA" id="ARBA00022989"/>
    </source>
</evidence>
<dbReference type="KEGG" id="clg:Calag_0238"/>
<evidence type="ECO:0000259" key="7">
    <source>
        <dbReference type="Pfam" id="PF00892"/>
    </source>
</evidence>
<feature type="transmembrane region" description="Helical" evidence="6">
    <location>
        <begin position="60"/>
        <end position="82"/>
    </location>
</feature>
<dbReference type="FunCoup" id="L0AAF2">
    <property type="interactions" value="27"/>
</dbReference>
<name>L0AAF2_CALLD</name>
<keyword evidence="4 6" id="KW-1133">Transmembrane helix</keyword>
<feature type="transmembrane region" description="Helical" evidence="6">
    <location>
        <begin position="200"/>
        <end position="219"/>
    </location>
</feature>
<proteinExistence type="predicted"/>
<dbReference type="PANTHER" id="PTHR32322">
    <property type="entry name" value="INNER MEMBRANE TRANSPORTER"/>
    <property type="match status" value="1"/>
</dbReference>
<feature type="transmembrane region" description="Helical" evidence="6">
    <location>
        <begin position="256"/>
        <end position="274"/>
    </location>
</feature>
<reference evidence="9" key="1">
    <citation type="submission" date="2012-03" db="EMBL/GenBank/DDBJ databases">
        <title>Complete genome of Caldisphaera lagunensis DSM 15908.</title>
        <authorList>
            <person name="Lucas S."/>
            <person name="Copeland A."/>
            <person name="Lapidus A."/>
            <person name="Glavina del Rio T."/>
            <person name="Dalin E."/>
            <person name="Tice H."/>
            <person name="Bruce D."/>
            <person name="Goodwin L."/>
            <person name="Pitluck S."/>
            <person name="Peters L."/>
            <person name="Mikhailova N."/>
            <person name="Teshima H."/>
            <person name="Kyrpides N."/>
            <person name="Mavromatis K."/>
            <person name="Ivanova N."/>
            <person name="Brettin T."/>
            <person name="Detter J.C."/>
            <person name="Han C."/>
            <person name="Larimer F."/>
            <person name="Land M."/>
            <person name="Hauser L."/>
            <person name="Markowitz V."/>
            <person name="Cheng J.-F."/>
            <person name="Hugenholtz P."/>
            <person name="Woyke T."/>
            <person name="Wu D."/>
            <person name="Spring S."/>
            <person name="Schroeder M."/>
            <person name="Brambilla E."/>
            <person name="Klenk H.-P."/>
            <person name="Eisen J.A."/>
        </authorList>
    </citation>
    <scope>NUCLEOTIDE SEQUENCE [LARGE SCALE GENOMIC DNA]</scope>
    <source>
        <strain evidence="9">DSM 15908 / JCM 11604 / IC-154</strain>
    </source>
</reference>
<feature type="domain" description="EamA" evidence="7">
    <location>
        <begin position="138"/>
        <end position="272"/>
    </location>
</feature>
<organism evidence="8 9">
    <name type="scientific">Caldisphaera lagunensis (strain DSM 15908 / JCM 11604 / ANMR 0165 / IC-154)</name>
    <dbReference type="NCBI Taxonomy" id="1056495"/>
    <lineage>
        <taxon>Archaea</taxon>
        <taxon>Thermoproteota</taxon>
        <taxon>Thermoprotei</taxon>
        <taxon>Acidilobales</taxon>
        <taxon>Caldisphaeraceae</taxon>
        <taxon>Caldisphaera</taxon>
    </lineage>
</organism>
<evidence type="ECO:0000313" key="9">
    <source>
        <dbReference type="Proteomes" id="UP000010469"/>
    </source>
</evidence>
<evidence type="ECO:0000256" key="3">
    <source>
        <dbReference type="ARBA" id="ARBA00022692"/>
    </source>
</evidence>
<feature type="transmembrane region" description="Helical" evidence="6">
    <location>
        <begin position="5"/>
        <end position="23"/>
    </location>
</feature>
<dbReference type="eggNOG" id="arCOG00271">
    <property type="taxonomic scope" value="Archaea"/>
</dbReference>